<feature type="domain" description="N-acetyltransferase" evidence="3">
    <location>
        <begin position="193"/>
        <end position="346"/>
    </location>
</feature>
<dbReference type="CDD" id="cd04301">
    <property type="entry name" value="NAT_SF"/>
    <property type="match status" value="2"/>
</dbReference>
<dbReference type="Proteomes" id="UP000272503">
    <property type="component" value="Unassembled WGS sequence"/>
</dbReference>
<proteinExistence type="predicted"/>
<evidence type="ECO:0000313" key="5">
    <source>
        <dbReference type="Proteomes" id="UP000272503"/>
    </source>
</evidence>
<dbReference type="Pfam" id="PF00583">
    <property type="entry name" value="Acetyltransf_1"/>
    <property type="match status" value="2"/>
</dbReference>
<dbReference type="InterPro" id="IPR050832">
    <property type="entry name" value="Bact_Acetyltransf"/>
</dbReference>
<evidence type="ECO:0000256" key="1">
    <source>
        <dbReference type="ARBA" id="ARBA00022679"/>
    </source>
</evidence>
<dbReference type="PROSITE" id="PS51186">
    <property type="entry name" value="GNAT"/>
    <property type="match status" value="2"/>
</dbReference>
<dbReference type="SUPFAM" id="SSF55729">
    <property type="entry name" value="Acyl-CoA N-acyltransferases (Nat)"/>
    <property type="match status" value="2"/>
</dbReference>
<dbReference type="PANTHER" id="PTHR43877">
    <property type="entry name" value="AMINOALKYLPHOSPHONATE N-ACETYLTRANSFERASE-RELATED-RELATED"/>
    <property type="match status" value="1"/>
</dbReference>
<dbReference type="OrthoDB" id="9789603at2"/>
<dbReference type="InterPro" id="IPR000182">
    <property type="entry name" value="GNAT_dom"/>
</dbReference>
<dbReference type="PANTHER" id="PTHR43877:SF2">
    <property type="entry name" value="AMINOALKYLPHOSPHONATE N-ACETYLTRANSFERASE-RELATED"/>
    <property type="match status" value="1"/>
</dbReference>
<accession>A0A3L6ZVH6</accession>
<name>A0A3L6ZVH6_9MICO</name>
<organism evidence="4 5">
    <name type="scientific">Mycetocola tolaasinivorans</name>
    <dbReference type="NCBI Taxonomy" id="76635"/>
    <lineage>
        <taxon>Bacteria</taxon>
        <taxon>Bacillati</taxon>
        <taxon>Actinomycetota</taxon>
        <taxon>Actinomycetes</taxon>
        <taxon>Micrococcales</taxon>
        <taxon>Microbacteriaceae</taxon>
        <taxon>Mycetocola</taxon>
    </lineage>
</organism>
<dbReference type="RefSeq" id="WP_121649882.1">
    <property type="nucleotide sequence ID" value="NZ_RCUX01000020.1"/>
</dbReference>
<dbReference type="AlphaFoldDB" id="A0A3L6ZVH6"/>
<gene>
    <name evidence="4" type="ORF">D9V32_15825</name>
</gene>
<keyword evidence="5" id="KW-1185">Reference proteome</keyword>
<keyword evidence="1 4" id="KW-0808">Transferase</keyword>
<dbReference type="Gene3D" id="3.40.630.30">
    <property type="match status" value="2"/>
</dbReference>
<evidence type="ECO:0000256" key="2">
    <source>
        <dbReference type="ARBA" id="ARBA00023315"/>
    </source>
</evidence>
<keyword evidence="2" id="KW-0012">Acyltransferase</keyword>
<sequence length="346" mass="37641">MTITLVRTHWSDPVGRDLRAAQQADLTVRYGPWEGEPIPDLNPDEVVAFVVAFEDGTPIGCGAIRRESEDVMEMKRIFVVPEARGRRLAGIILEGLEREAVALGARHMRLETGTKQPESIRLYQRYGYEPVAAFGHFADGTDSLFFGRDLDEVAARRPVPGVRRVHGVLHREGDTLVPSTPAGVFIANLADGYVVRRAGAEDVPALLRLLADDDVAKLRGDAPDTTESADLSAYARAFARIDRDPAHLLVAVDSPAGEVVGTMQLTILPGLGRGGVNRLMIESVHVASSERGSGVGTAMIEWALAEGVRRGAALTQLTSDLRRTRAHEFYKRLGFTHSHAGFKHLG</sequence>
<reference evidence="4 5" key="1">
    <citation type="submission" date="2018-10" db="EMBL/GenBank/DDBJ databases">
        <authorList>
            <person name="Li J."/>
        </authorList>
    </citation>
    <scope>NUCLEOTIDE SEQUENCE [LARGE SCALE GENOMIC DNA]</scope>
    <source>
        <strain evidence="4 5">IF 016277</strain>
    </source>
</reference>
<dbReference type="InterPro" id="IPR016181">
    <property type="entry name" value="Acyl_CoA_acyltransferase"/>
</dbReference>
<feature type="domain" description="N-acetyltransferase" evidence="3">
    <location>
        <begin position="1"/>
        <end position="151"/>
    </location>
</feature>
<dbReference type="GO" id="GO:0016747">
    <property type="term" value="F:acyltransferase activity, transferring groups other than amino-acyl groups"/>
    <property type="evidence" value="ECO:0007669"/>
    <property type="project" value="InterPro"/>
</dbReference>
<dbReference type="EMBL" id="RCUX01000020">
    <property type="protein sequence ID" value="RLP71897.1"/>
    <property type="molecule type" value="Genomic_DNA"/>
</dbReference>
<protein>
    <submittedName>
        <fullName evidence="4">GNAT family N-acetyltransferase</fullName>
    </submittedName>
</protein>
<dbReference type="PROSITE" id="PS50890">
    <property type="entry name" value="PUA"/>
    <property type="match status" value="1"/>
</dbReference>
<comment type="caution">
    <text evidence="4">The sequence shown here is derived from an EMBL/GenBank/DDBJ whole genome shotgun (WGS) entry which is preliminary data.</text>
</comment>
<evidence type="ECO:0000259" key="3">
    <source>
        <dbReference type="PROSITE" id="PS51186"/>
    </source>
</evidence>
<evidence type="ECO:0000313" key="4">
    <source>
        <dbReference type="EMBL" id="RLP71897.1"/>
    </source>
</evidence>